<comment type="caution">
    <text evidence="2">The sequence shown here is derived from an EMBL/GenBank/DDBJ whole genome shotgun (WGS) entry which is preliminary data.</text>
</comment>
<accession>A0ABV7EK77</accession>
<evidence type="ECO:0000256" key="1">
    <source>
        <dbReference type="SAM" id="Phobius"/>
    </source>
</evidence>
<dbReference type="InterPro" id="IPR008407">
    <property type="entry name" value="Brnchd-chn_aa_trnsp_AzlD"/>
</dbReference>
<name>A0ABV7EK77_9GAMM</name>
<keyword evidence="3" id="KW-1185">Reference proteome</keyword>
<feature type="transmembrane region" description="Helical" evidence="1">
    <location>
        <begin position="40"/>
        <end position="57"/>
    </location>
</feature>
<protein>
    <submittedName>
        <fullName evidence="2">AzlD domain-containing protein</fullName>
    </submittedName>
</protein>
<reference evidence="3" key="1">
    <citation type="journal article" date="2019" name="Int. J. Syst. Evol. Microbiol.">
        <title>The Global Catalogue of Microorganisms (GCM) 10K type strain sequencing project: providing services to taxonomists for standard genome sequencing and annotation.</title>
        <authorList>
            <consortium name="The Broad Institute Genomics Platform"/>
            <consortium name="The Broad Institute Genome Sequencing Center for Infectious Disease"/>
            <person name="Wu L."/>
            <person name="Ma J."/>
        </authorList>
    </citation>
    <scope>NUCLEOTIDE SEQUENCE [LARGE SCALE GENOMIC DNA]</scope>
    <source>
        <strain evidence="3">KCTC 52640</strain>
    </source>
</reference>
<dbReference type="RefSeq" id="WP_380686839.1">
    <property type="nucleotide sequence ID" value="NZ_JBHRSS010000003.1"/>
</dbReference>
<organism evidence="2 3">
    <name type="scientific">Salinisphaera aquimarina</name>
    <dbReference type="NCBI Taxonomy" id="2094031"/>
    <lineage>
        <taxon>Bacteria</taxon>
        <taxon>Pseudomonadati</taxon>
        <taxon>Pseudomonadota</taxon>
        <taxon>Gammaproteobacteria</taxon>
        <taxon>Salinisphaerales</taxon>
        <taxon>Salinisphaeraceae</taxon>
        <taxon>Salinisphaera</taxon>
    </lineage>
</organism>
<gene>
    <name evidence="2" type="ORF">ACFOSU_04365</name>
</gene>
<feature type="transmembrane region" description="Helical" evidence="1">
    <location>
        <begin position="6"/>
        <end position="28"/>
    </location>
</feature>
<evidence type="ECO:0000313" key="3">
    <source>
        <dbReference type="Proteomes" id="UP001595462"/>
    </source>
</evidence>
<dbReference type="EMBL" id="JBHRSS010000003">
    <property type="protein sequence ID" value="MFC3103119.1"/>
    <property type="molecule type" value="Genomic_DNA"/>
</dbReference>
<dbReference type="Proteomes" id="UP001595462">
    <property type="component" value="Unassembled WGS sequence"/>
</dbReference>
<keyword evidence="1" id="KW-0812">Transmembrane</keyword>
<proteinExistence type="predicted"/>
<dbReference type="Pfam" id="PF05437">
    <property type="entry name" value="AzlD"/>
    <property type="match status" value="1"/>
</dbReference>
<feature type="transmembrane region" description="Helical" evidence="1">
    <location>
        <begin position="89"/>
        <end position="106"/>
    </location>
</feature>
<evidence type="ECO:0000313" key="2">
    <source>
        <dbReference type="EMBL" id="MFC3103119.1"/>
    </source>
</evidence>
<sequence length="107" mass="11882">MSGAMSWVTISLAGLVTFLLRWSFLALVDSLELPATIRHALRFVPVAVFSAIVWPAILIQQDAIVWPTENLRLWAAAAAALVAWRTRSVLYTIVTGMAAFWLLSVIW</sequence>
<keyword evidence="1" id="KW-1133">Transmembrane helix</keyword>
<keyword evidence="1" id="KW-0472">Membrane</keyword>